<dbReference type="AlphaFoldDB" id="A0A8J7YF91"/>
<evidence type="ECO:0000259" key="1">
    <source>
        <dbReference type="Pfam" id="PF01968"/>
    </source>
</evidence>
<evidence type="ECO:0000259" key="3">
    <source>
        <dbReference type="Pfam" id="PF19278"/>
    </source>
</evidence>
<dbReference type="EMBL" id="RKLQ01000001">
    <property type="protein sequence ID" value="MBX0302253.1"/>
    <property type="molecule type" value="Genomic_DNA"/>
</dbReference>
<dbReference type="GO" id="GO:0006749">
    <property type="term" value="P:glutathione metabolic process"/>
    <property type="evidence" value="ECO:0007669"/>
    <property type="project" value="TreeGrafter"/>
</dbReference>
<dbReference type="SUPFAM" id="SSF53067">
    <property type="entry name" value="Actin-like ATPase domain"/>
    <property type="match status" value="1"/>
</dbReference>
<dbReference type="InterPro" id="IPR045079">
    <property type="entry name" value="Oxoprolinase-like"/>
</dbReference>
<name>A0A8J7YF91_9EURY</name>
<evidence type="ECO:0000259" key="2">
    <source>
        <dbReference type="Pfam" id="PF05378"/>
    </source>
</evidence>
<dbReference type="InterPro" id="IPR043129">
    <property type="entry name" value="ATPase_NBD"/>
</dbReference>
<evidence type="ECO:0000313" key="5">
    <source>
        <dbReference type="Proteomes" id="UP000783863"/>
    </source>
</evidence>
<dbReference type="GO" id="GO:0017168">
    <property type="term" value="F:5-oxoprolinase (ATP-hydrolyzing) activity"/>
    <property type="evidence" value="ECO:0007669"/>
    <property type="project" value="TreeGrafter"/>
</dbReference>
<dbReference type="RefSeq" id="WP_220586497.1">
    <property type="nucleotide sequence ID" value="NZ_RKLQ01000001.1"/>
</dbReference>
<dbReference type="PANTHER" id="PTHR11365">
    <property type="entry name" value="5-OXOPROLINASE RELATED"/>
    <property type="match status" value="1"/>
</dbReference>
<dbReference type="GO" id="GO:0005829">
    <property type="term" value="C:cytosol"/>
    <property type="evidence" value="ECO:0007669"/>
    <property type="project" value="TreeGrafter"/>
</dbReference>
<dbReference type="InterPro" id="IPR002821">
    <property type="entry name" value="Hydantoinase_A"/>
</dbReference>
<protein>
    <submittedName>
        <fullName evidence="4">Hydantoinase/oxoprolinase family protein</fullName>
    </submittedName>
</protein>
<proteinExistence type="predicted"/>
<dbReference type="InterPro" id="IPR008040">
    <property type="entry name" value="Hydant_A_N"/>
</dbReference>
<dbReference type="InterPro" id="IPR049517">
    <property type="entry name" value="ACX-like_C"/>
</dbReference>
<feature type="domain" description="Acetophenone carboxylase-like C-terminal" evidence="3">
    <location>
        <begin position="573"/>
        <end position="657"/>
    </location>
</feature>
<feature type="domain" description="Hydantoinase/oxoprolinase N-terminal" evidence="2">
    <location>
        <begin position="6"/>
        <end position="176"/>
    </location>
</feature>
<evidence type="ECO:0000313" key="4">
    <source>
        <dbReference type="EMBL" id="MBX0302253.1"/>
    </source>
</evidence>
<dbReference type="Pfam" id="PF05378">
    <property type="entry name" value="Hydant_A_N"/>
    <property type="match status" value="1"/>
</dbReference>
<keyword evidence="5" id="KW-1185">Reference proteome</keyword>
<accession>A0A8J7YF91</accession>
<dbReference type="Pfam" id="PF19278">
    <property type="entry name" value="Hydant_A_C"/>
    <property type="match status" value="1"/>
</dbReference>
<reference evidence="4" key="1">
    <citation type="submission" date="2021-06" db="EMBL/GenBank/DDBJ databases">
        <title>Halomicroarcula sp. F24A a new haloarchaeum isolated from saline soil.</title>
        <authorList>
            <person name="Duran-Viseras A."/>
            <person name="Sanchez-Porro C."/>
            <person name="Ventosa A."/>
        </authorList>
    </citation>
    <scope>NUCLEOTIDE SEQUENCE</scope>
    <source>
        <strain evidence="4">F24A</strain>
    </source>
</reference>
<feature type="domain" description="Hydantoinase A/oxoprolinase" evidence="1">
    <location>
        <begin position="197"/>
        <end position="482"/>
    </location>
</feature>
<sequence length="660" mass="68498">MDDSVRVGVDVGGTFTDVVVLGPDGLTTAKVPSTTPQHEGVVAGIEAACGTADIDPDDVDRFRHAMTVATNALLETDGAETALVTTAGFGDALAIGRQARPDLYDQSVARPDPLVPDARRYELDERTTPDGVEQPVDPDAVRDLADDIDADAVAVSLLHAYAHPENERRVAEILRGELEVPVSASHEVLGAFREYERTATTVADAFVTPVLSTYLGQLETEARELGLPEPRVMQSNGGIADIGTVRDTAVTTALSGPAAGVVGASAFEPDDADGLVTFDMGGTSSDVSLVRDGGVERTTDADVGDRPVRVPMVDVETVGAGGGSIAWVDSGGALRVGPESAGAEPGPACYGRGGSDPTVTDAALALGYLGPETTLGGDVALDVDAARDALADLAAEADLDGPLDAARGVYRVANATMTRTIRSVTAERGHDPRDFAIAAFGGAGPMHAAALADRLGVETVVVPRASGVLSALGLLAADERHDAVRTYRTTLDAADPEAVRGVLEDLEARVLDETAAPGAATVSFEADCRYVGQSHELGVRVEGVDREALADRFHAAHERAHGYRLDAAVELVTLRATATVDHELPALSHERGVDDDRRTRDVSFGGEFRETPVLSWDGLSPGATLAGPAIVAGGESTVVVPPGWSLAVDEWGTLRLEASQ</sequence>
<dbReference type="Proteomes" id="UP000783863">
    <property type="component" value="Unassembled WGS sequence"/>
</dbReference>
<organism evidence="4 5">
    <name type="scientific">Haloarcula salinisoli</name>
    <dbReference type="NCBI Taxonomy" id="2487746"/>
    <lineage>
        <taxon>Archaea</taxon>
        <taxon>Methanobacteriati</taxon>
        <taxon>Methanobacteriota</taxon>
        <taxon>Stenosarchaea group</taxon>
        <taxon>Halobacteria</taxon>
        <taxon>Halobacteriales</taxon>
        <taxon>Haloarculaceae</taxon>
        <taxon>Haloarcula</taxon>
    </lineage>
</organism>
<comment type="caution">
    <text evidence="4">The sequence shown here is derived from an EMBL/GenBank/DDBJ whole genome shotgun (WGS) entry which is preliminary data.</text>
</comment>
<dbReference type="Pfam" id="PF01968">
    <property type="entry name" value="Hydantoinase_A"/>
    <property type="match status" value="1"/>
</dbReference>
<gene>
    <name evidence="4" type="ORF">EGD98_01060</name>
</gene>
<dbReference type="PANTHER" id="PTHR11365:SF23">
    <property type="entry name" value="HYPOTHETICAL 5-OXOPROLINASE (EUROFUNG)-RELATED"/>
    <property type="match status" value="1"/>
</dbReference>